<dbReference type="Pfam" id="PF13517">
    <property type="entry name" value="FG-GAP_3"/>
    <property type="match status" value="2"/>
</dbReference>
<dbReference type="AlphaFoldDB" id="A0A7X5LJK4"/>
<accession>A0A7X5LJK4</accession>
<dbReference type="InterPro" id="IPR013517">
    <property type="entry name" value="FG-GAP"/>
</dbReference>
<evidence type="ECO:0000313" key="3">
    <source>
        <dbReference type="Proteomes" id="UP000470213"/>
    </source>
</evidence>
<sequence length="345" mass="36353">MTFSPTLFNVGAGQPSISVCDVNSDGNTDVVVANYSDDNIVIYQGDGRGNLSELNRFPVGENPTGIAVSDINNDGNIDFAIANHETSYVTLLFGDGKGGVNKAPQSPLNIGIKPHPHAVQLKDLDGDNIEELIIDSRENEGLLVLKGLAKGKFKAPGNIVNVGGDPYRGFAVNDINGDGAFDLVTPNQRDIGIAVNSGSIEASFSLTKLEQPESPFTVELADLTDDSELDLVVVTNGTSLSIFPGDGRGNFQENKKTVINVASGAKQIAIGDINGDGIEDALISNWSGELLAIIGSKATIKSYKFRHASIPNPWGVALTDLNKDGKSDLIIADGDSKLAVVYVSQ</sequence>
<protein>
    <submittedName>
        <fullName evidence="2">VCBS repeat-containing protein</fullName>
    </submittedName>
</protein>
<organism evidence="2 3">
    <name type="scientific">Alteromonas profundi</name>
    <dbReference type="NCBI Taxonomy" id="2696062"/>
    <lineage>
        <taxon>Bacteria</taxon>
        <taxon>Pseudomonadati</taxon>
        <taxon>Pseudomonadota</taxon>
        <taxon>Gammaproteobacteria</taxon>
        <taxon>Alteromonadales</taxon>
        <taxon>Alteromonadaceae</taxon>
        <taxon>Alteromonas/Salinimonas group</taxon>
        <taxon>Alteromonas</taxon>
    </lineage>
</organism>
<dbReference type="PANTHER" id="PTHR46580">
    <property type="entry name" value="SENSOR KINASE-RELATED"/>
    <property type="match status" value="1"/>
</dbReference>
<name>A0A7X5LJK4_9ALTE</name>
<dbReference type="Proteomes" id="UP000470213">
    <property type="component" value="Unassembled WGS sequence"/>
</dbReference>
<evidence type="ECO:0000256" key="1">
    <source>
        <dbReference type="ARBA" id="ARBA00022729"/>
    </source>
</evidence>
<comment type="caution">
    <text evidence="2">The sequence shown here is derived from an EMBL/GenBank/DDBJ whole genome shotgun (WGS) entry which is preliminary data.</text>
</comment>
<keyword evidence="3" id="KW-1185">Reference proteome</keyword>
<reference evidence="2 3" key="1">
    <citation type="submission" date="2020-01" db="EMBL/GenBank/DDBJ databases">
        <authorList>
            <person name="Chen J."/>
            <person name="Zhu S."/>
            <person name="Yang J."/>
        </authorList>
    </citation>
    <scope>NUCLEOTIDE SEQUENCE [LARGE SCALE GENOMIC DNA]</scope>
    <source>
        <strain evidence="2 3">345S023</strain>
    </source>
</reference>
<evidence type="ECO:0000313" key="2">
    <source>
        <dbReference type="EMBL" id="NDV90561.1"/>
    </source>
</evidence>
<dbReference type="Gene3D" id="2.130.10.130">
    <property type="entry name" value="Integrin alpha, N-terminal"/>
    <property type="match status" value="2"/>
</dbReference>
<proteinExistence type="predicted"/>
<dbReference type="SUPFAM" id="SSF69318">
    <property type="entry name" value="Integrin alpha N-terminal domain"/>
    <property type="match status" value="2"/>
</dbReference>
<dbReference type="EMBL" id="JAAAWN010000005">
    <property type="protein sequence ID" value="NDV90561.1"/>
    <property type="molecule type" value="Genomic_DNA"/>
</dbReference>
<keyword evidence="1" id="KW-0732">Signal</keyword>
<dbReference type="InterPro" id="IPR028994">
    <property type="entry name" value="Integrin_alpha_N"/>
</dbReference>
<gene>
    <name evidence="2" type="ORF">GTH32_05040</name>
</gene>